<dbReference type="Proteomes" id="UP000428333">
    <property type="component" value="Linkage Group LG08"/>
</dbReference>
<dbReference type="EMBL" id="QEFC01002095">
    <property type="protein sequence ID" value="KAE9454772.1"/>
    <property type="molecule type" value="Genomic_DNA"/>
</dbReference>
<feature type="transmembrane region" description="Helical" evidence="1">
    <location>
        <begin position="99"/>
        <end position="119"/>
    </location>
</feature>
<organism evidence="2 3">
    <name type="scientific">Rhododendron williamsianum</name>
    <dbReference type="NCBI Taxonomy" id="262921"/>
    <lineage>
        <taxon>Eukaryota</taxon>
        <taxon>Viridiplantae</taxon>
        <taxon>Streptophyta</taxon>
        <taxon>Embryophyta</taxon>
        <taxon>Tracheophyta</taxon>
        <taxon>Spermatophyta</taxon>
        <taxon>Magnoliopsida</taxon>
        <taxon>eudicotyledons</taxon>
        <taxon>Gunneridae</taxon>
        <taxon>Pentapetalae</taxon>
        <taxon>asterids</taxon>
        <taxon>Ericales</taxon>
        <taxon>Ericaceae</taxon>
        <taxon>Ericoideae</taxon>
        <taxon>Rhodoreae</taxon>
        <taxon>Rhododendron</taxon>
    </lineage>
</organism>
<protein>
    <submittedName>
        <fullName evidence="2">Uncharacterized protein</fullName>
    </submittedName>
</protein>
<gene>
    <name evidence="2" type="ORF">C3L33_13342</name>
</gene>
<dbReference type="PANTHER" id="PTHR34781">
    <property type="entry name" value="TRANSMEMBRANE PROTEIN"/>
    <property type="match status" value="1"/>
</dbReference>
<dbReference type="OrthoDB" id="1936751at2759"/>
<keyword evidence="1" id="KW-0812">Transmembrane</keyword>
<accession>A0A6A4LBB9</accession>
<feature type="transmembrane region" description="Helical" evidence="1">
    <location>
        <begin position="69"/>
        <end position="93"/>
    </location>
</feature>
<reference evidence="2 3" key="1">
    <citation type="journal article" date="2019" name="Genome Biol. Evol.">
        <title>The Rhododendron genome and chromosomal organization provide insight into shared whole-genome duplications across the heath family (Ericaceae).</title>
        <authorList>
            <person name="Soza V.L."/>
            <person name="Lindsley D."/>
            <person name="Waalkes A."/>
            <person name="Ramage E."/>
            <person name="Patwardhan R.P."/>
            <person name="Burton J.N."/>
            <person name="Adey A."/>
            <person name="Kumar A."/>
            <person name="Qiu R."/>
            <person name="Shendure J."/>
            <person name="Hall B."/>
        </authorList>
    </citation>
    <scope>NUCLEOTIDE SEQUENCE [LARGE SCALE GENOMIC DNA]</scope>
    <source>
        <strain evidence="2">RSF 1966-606</strain>
    </source>
</reference>
<proteinExistence type="predicted"/>
<keyword evidence="3" id="KW-1185">Reference proteome</keyword>
<name>A0A6A4LBB9_9ERIC</name>
<keyword evidence="1" id="KW-0472">Membrane</keyword>
<comment type="caution">
    <text evidence="2">The sequence shown here is derived from an EMBL/GenBank/DDBJ whole genome shotgun (WGS) entry which is preliminary data.</text>
</comment>
<evidence type="ECO:0000256" key="1">
    <source>
        <dbReference type="SAM" id="Phobius"/>
    </source>
</evidence>
<keyword evidence="1" id="KW-1133">Transmembrane helix</keyword>
<feature type="non-terminal residue" evidence="2">
    <location>
        <position position="1"/>
    </location>
</feature>
<evidence type="ECO:0000313" key="3">
    <source>
        <dbReference type="Proteomes" id="UP000428333"/>
    </source>
</evidence>
<evidence type="ECO:0000313" key="2">
    <source>
        <dbReference type="EMBL" id="KAE9454772.1"/>
    </source>
</evidence>
<dbReference type="AlphaFoldDB" id="A0A6A4LBB9"/>
<sequence>MNTMRRQQDEQSRVFCELSALILNILRSPPAPIHFADHSPAPPAPVRFSDHPPAPVNRRRPSTPPISPAGFASLLLGISLALMLCGSVTFFIGFMLMPWVLGLVMFFYVVGIVSSLSMIGRAILCHTAASPPSPRKEVPVFEFTACGSHLLGNSCEVRSEVFRRCVGRFNRGIAILLEEMFRAFLRNAAGTVDNLFLYELLKHVDMLNFLK</sequence>
<dbReference type="PANTHER" id="PTHR34781:SF2">
    <property type="entry name" value="TRANSMEMBRANE PROTEIN"/>
    <property type="match status" value="1"/>
</dbReference>